<keyword evidence="1" id="KW-1133">Transmembrane helix</keyword>
<proteinExistence type="predicted"/>
<feature type="transmembrane region" description="Helical" evidence="1">
    <location>
        <begin position="58"/>
        <end position="77"/>
    </location>
</feature>
<evidence type="ECO:0000256" key="1">
    <source>
        <dbReference type="SAM" id="Phobius"/>
    </source>
</evidence>
<name>A0A6A6JK80_WESOR</name>
<dbReference type="RefSeq" id="XP_033654599.1">
    <property type="nucleotide sequence ID" value="XM_033794582.1"/>
</dbReference>
<dbReference type="Proteomes" id="UP000800097">
    <property type="component" value="Unassembled WGS sequence"/>
</dbReference>
<keyword evidence="1" id="KW-0472">Membrane</keyword>
<dbReference type="EMBL" id="ML986491">
    <property type="protein sequence ID" value="KAF2277060.1"/>
    <property type="molecule type" value="Genomic_DNA"/>
</dbReference>
<keyword evidence="3" id="KW-1185">Reference proteome</keyword>
<evidence type="ECO:0000313" key="3">
    <source>
        <dbReference type="Proteomes" id="UP000800097"/>
    </source>
</evidence>
<organism evidence="2 3">
    <name type="scientific">Westerdykella ornata</name>
    <dbReference type="NCBI Taxonomy" id="318751"/>
    <lineage>
        <taxon>Eukaryota</taxon>
        <taxon>Fungi</taxon>
        <taxon>Dikarya</taxon>
        <taxon>Ascomycota</taxon>
        <taxon>Pezizomycotina</taxon>
        <taxon>Dothideomycetes</taxon>
        <taxon>Pleosporomycetidae</taxon>
        <taxon>Pleosporales</taxon>
        <taxon>Sporormiaceae</taxon>
        <taxon>Westerdykella</taxon>
    </lineage>
</organism>
<gene>
    <name evidence="2" type="ORF">EI97DRAFT_307934</name>
</gene>
<sequence length="100" mass="11399">MMCPPTITHTFVVPMFLLGLYHYQHCPTVSTGRKQTRQHACCAADASARCRWARRVMALLRVCSFLSVFCFSLSHGYPSQGRSGFEEFMISWFGIDEDGR</sequence>
<reference evidence="2" key="1">
    <citation type="journal article" date="2020" name="Stud. Mycol.">
        <title>101 Dothideomycetes genomes: a test case for predicting lifestyles and emergence of pathogens.</title>
        <authorList>
            <person name="Haridas S."/>
            <person name="Albert R."/>
            <person name="Binder M."/>
            <person name="Bloem J."/>
            <person name="Labutti K."/>
            <person name="Salamov A."/>
            <person name="Andreopoulos B."/>
            <person name="Baker S."/>
            <person name="Barry K."/>
            <person name="Bills G."/>
            <person name="Bluhm B."/>
            <person name="Cannon C."/>
            <person name="Castanera R."/>
            <person name="Culley D."/>
            <person name="Daum C."/>
            <person name="Ezra D."/>
            <person name="Gonzalez J."/>
            <person name="Henrissat B."/>
            <person name="Kuo A."/>
            <person name="Liang C."/>
            <person name="Lipzen A."/>
            <person name="Lutzoni F."/>
            <person name="Magnuson J."/>
            <person name="Mondo S."/>
            <person name="Nolan M."/>
            <person name="Ohm R."/>
            <person name="Pangilinan J."/>
            <person name="Park H.-J."/>
            <person name="Ramirez L."/>
            <person name="Alfaro M."/>
            <person name="Sun H."/>
            <person name="Tritt A."/>
            <person name="Yoshinaga Y."/>
            <person name="Zwiers L.-H."/>
            <person name="Turgeon B."/>
            <person name="Goodwin S."/>
            <person name="Spatafora J."/>
            <person name="Crous P."/>
            <person name="Grigoriev I."/>
        </authorList>
    </citation>
    <scope>NUCLEOTIDE SEQUENCE</scope>
    <source>
        <strain evidence="2">CBS 379.55</strain>
    </source>
</reference>
<dbReference type="GeneID" id="54547757"/>
<dbReference type="AlphaFoldDB" id="A0A6A6JK80"/>
<keyword evidence="1" id="KW-0812">Transmembrane</keyword>
<protein>
    <submittedName>
        <fullName evidence="2">Uncharacterized protein</fullName>
    </submittedName>
</protein>
<evidence type="ECO:0000313" key="2">
    <source>
        <dbReference type="EMBL" id="KAF2277060.1"/>
    </source>
</evidence>
<accession>A0A6A6JK80</accession>